<dbReference type="InterPro" id="IPR012295">
    <property type="entry name" value="TBP_dom_sf"/>
</dbReference>
<reference evidence="1" key="1">
    <citation type="journal article" date="2018" name="J. Virol.">
        <title>Crustacean Genome Exploration Reveals the Evolutionary Origin of White Spot Syndrome Virus.</title>
        <authorList>
            <person name="Kawato S."/>
            <person name="Shitara A."/>
            <person name="Wang Y."/>
            <person name="Nozaki R."/>
            <person name="Kondo H."/>
            <person name="Hirono I."/>
        </authorList>
    </citation>
    <scope>NUCLEOTIDE SEQUENCE</scope>
    <source>
        <strain evidence="1">Mikawa-1</strain>
    </source>
</reference>
<accession>A0A401IPE8</accession>
<organism evidence="1">
    <name type="scientific">Metapenaeus ensis nimavirus</name>
    <dbReference type="NCBI Taxonomy" id="2133794"/>
    <lineage>
        <taxon>Viruses</taxon>
        <taxon>Viruses incertae sedis</taxon>
        <taxon>Naldaviricetes</taxon>
        <taxon>Nimaviridae</taxon>
    </lineage>
</organism>
<proteinExistence type="predicted"/>
<dbReference type="EMBL" id="BFCE01000004">
    <property type="protein sequence ID" value="GBG35494.1"/>
    <property type="molecule type" value="Genomic_DNA"/>
</dbReference>
<name>A0A401IPE8_9VIRU</name>
<protein>
    <submittedName>
        <fullName evidence="1">Wsv303-like protein</fullName>
    </submittedName>
</protein>
<sequence length="832" mass="94507">MEEHASHLVYGKVDHARYSTDNNCISILLDFGKNRVEDDHLPREEVEEGKDEDFHGDIYDKALLLGSNKKMKDALLSFFSSQGSGKKGQGISKIIINRREMILSQRDTSQKQFTALKTSTGTYSALIFETGAVIVVGLQEPKLTKFCVTKVVNDIADTLAHPIRIRNVSIVNTVSTFNRFHLNFTRLSEFFNRHCVAYIYNPETFPGMFFKVRVPTRKLEKGETLGEYYAKVAAMRDNKQSTFVIKEWLRVKTVLTFKVGKNTVLGECGQDDVSVISKLLFGLFHYFMDHNIKLSSSEARRLRDRYGIPPLEWYLYVDMFFHSHPYVKPTRDEVKEAMVRNATLGTIDKTYYGISGEYPDSPLSANLLPSIQELEKVINAMSEQRLCGQRTLSRECTFVSNRPRGWWRTNRMRPDPFGLLYADSAFEPLAGGMNGKVVNEPGEWWLEKKFGPFLEELKGLCYEELIKECEEADLIPAAFIRNNLLTLTQERLMHAVAKKRRCKPFMGKNNISSGRDWAAGSRSRETECTRKKHSVRIARLETSVCVYKFMKREIMTGIAPSFANLLGTDVYSLLSMIKNLPKSRGHASLINNNLLRNSSSALKTPGDAYFSRILDETEKRPWTGPRSKRTSERSKLKCKACALAFEKDSLLTSTGLCEDCDEQSTRHIENALIEIRTGERTKTINAFQGELYHRPLGRDQENDGMETESRAKQVKCSASDFIDSIIEFEDELTGMPKIGLRLKVNDILNSLISSRGTEDRPTANYRTSLHTIMRNKSNLTKLLVTVLREGGASEDEIRLFEHVLGTEKGLSLLCELTRGGDTRGRESSETIV</sequence>
<dbReference type="Gene3D" id="3.30.310.10">
    <property type="entry name" value="TATA-Binding Protein"/>
    <property type="match status" value="2"/>
</dbReference>
<evidence type="ECO:0000313" key="1">
    <source>
        <dbReference type="EMBL" id="GBG35494.1"/>
    </source>
</evidence>
<comment type="caution">
    <text evidence="1">The sequence shown here is derived from an EMBL/GenBank/DDBJ whole genome shotgun (WGS) entry which is preliminary data.</text>
</comment>